<dbReference type="Proteomes" id="UP000192448">
    <property type="component" value="Unassembled WGS sequence"/>
</dbReference>
<evidence type="ECO:0000313" key="2">
    <source>
        <dbReference type="EMBL" id="ORA34221.1"/>
    </source>
</evidence>
<dbReference type="STRING" id="1927124.BST13_17880"/>
<sequence>MVVQWPTAIDKILDGDQVVGVATVTPAGGVVISPMTNFAVHRPHAGTIAVNSSLGAAKKTERMRRNPHVAVAFHSRRHSSADGSQYVLVHGDATVSAPIRDFPSTIGTRWDEKDGAPAGGLWGWWLRDYYARVPITISVTRVVVWPALDATGSPQIYGARLPGVPASQSPPAGGTTARTNCARAARISRRLSHLLLGWVGADGYPVVVPVSLERGDDCLRLSTAAPILPAGERRAGLTAHQFTHHGHGRHGDHQRLHTGWLEVESPCTARYYPHSSTGFHMPPSTLVYRLAVGLAARNGAKAVGAAP</sequence>
<gene>
    <name evidence="2" type="ORF">BST13_17880</name>
</gene>
<comment type="caution">
    <text evidence="2">The sequence shown here is derived from an EMBL/GenBank/DDBJ whole genome shotgun (WGS) entry which is preliminary data.</text>
</comment>
<protein>
    <recommendedName>
        <fullName evidence="1">Pyridoxamine 5'-phosphate oxidase N-terminal domain-containing protein</fullName>
    </recommendedName>
</protein>
<dbReference type="RefSeq" id="WP_083165365.1">
    <property type="nucleotide sequence ID" value="NZ_MVHF01000017.1"/>
</dbReference>
<accession>A0A1X0AVX2</accession>
<evidence type="ECO:0000259" key="1">
    <source>
        <dbReference type="Pfam" id="PF01243"/>
    </source>
</evidence>
<proteinExistence type="predicted"/>
<name>A0A1X0AVX2_9MYCO</name>
<keyword evidence="3" id="KW-1185">Reference proteome</keyword>
<reference evidence="2 3" key="1">
    <citation type="submission" date="2017-02" db="EMBL/GenBank/DDBJ databases">
        <title>The new phylogeny of genus Mycobacterium.</title>
        <authorList>
            <person name="Tortoli E."/>
            <person name="Trovato A."/>
            <person name="Cirillo D.M."/>
        </authorList>
    </citation>
    <scope>NUCLEOTIDE SEQUENCE [LARGE SCALE GENOMIC DNA]</scope>
    <source>
        <strain evidence="2 3">RW6</strain>
    </source>
</reference>
<dbReference type="InterPro" id="IPR012349">
    <property type="entry name" value="Split_barrel_FMN-bd"/>
</dbReference>
<dbReference type="OrthoDB" id="4544894at2"/>
<dbReference type="EMBL" id="MVHF01000017">
    <property type="protein sequence ID" value="ORA34221.1"/>
    <property type="molecule type" value="Genomic_DNA"/>
</dbReference>
<dbReference type="SUPFAM" id="SSF50475">
    <property type="entry name" value="FMN-binding split barrel"/>
    <property type="match status" value="1"/>
</dbReference>
<dbReference type="Pfam" id="PF01243">
    <property type="entry name" value="PNPOx_N"/>
    <property type="match status" value="1"/>
</dbReference>
<organism evidence="2 3">
    <name type="scientific">Mycobacterium aquaticum</name>
    <dbReference type="NCBI Taxonomy" id="1927124"/>
    <lineage>
        <taxon>Bacteria</taxon>
        <taxon>Bacillati</taxon>
        <taxon>Actinomycetota</taxon>
        <taxon>Actinomycetes</taxon>
        <taxon>Mycobacteriales</taxon>
        <taxon>Mycobacteriaceae</taxon>
        <taxon>Mycobacterium</taxon>
    </lineage>
</organism>
<evidence type="ECO:0000313" key="3">
    <source>
        <dbReference type="Proteomes" id="UP000192448"/>
    </source>
</evidence>
<dbReference type="InterPro" id="IPR011576">
    <property type="entry name" value="Pyridox_Oxase_N"/>
</dbReference>
<feature type="domain" description="Pyridoxamine 5'-phosphate oxidase N-terminal" evidence="1">
    <location>
        <begin position="8"/>
        <end position="96"/>
    </location>
</feature>
<dbReference type="AlphaFoldDB" id="A0A1X0AVX2"/>
<dbReference type="Gene3D" id="2.30.110.10">
    <property type="entry name" value="Electron Transport, Fmn-binding Protein, Chain A"/>
    <property type="match status" value="1"/>
</dbReference>